<reference evidence="2" key="1">
    <citation type="submission" date="2023-06" db="EMBL/GenBank/DDBJ databases">
        <title>MT1 and MT2 Draft Genomes of Novel Species.</title>
        <authorList>
            <person name="Venkateswaran K."/>
        </authorList>
    </citation>
    <scope>NUCLEOTIDE SEQUENCE</scope>
    <source>
        <strain evidence="2">IIF3SC-B10</strain>
    </source>
</reference>
<evidence type="ECO:0000313" key="2">
    <source>
        <dbReference type="EMBL" id="MDN4609615.1"/>
    </source>
</evidence>
<dbReference type="RefSeq" id="WP_087072223.1">
    <property type="nucleotide sequence ID" value="NZ_JAROCG010000001.1"/>
</dbReference>
<dbReference type="Proteomes" id="UP001174209">
    <property type="component" value="Unassembled WGS sequence"/>
</dbReference>
<feature type="region of interest" description="Disordered" evidence="1">
    <location>
        <begin position="111"/>
        <end position="148"/>
    </location>
</feature>
<proteinExistence type="predicted"/>
<comment type="caution">
    <text evidence="2">The sequence shown here is derived from an EMBL/GenBank/DDBJ whole genome shotgun (WGS) entry which is preliminary data.</text>
</comment>
<keyword evidence="3" id="KW-1185">Reference proteome</keyword>
<accession>A0ABT8JWS9</accession>
<feature type="compositionally biased region" description="Polar residues" evidence="1">
    <location>
        <begin position="116"/>
        <end position="126"/>
    </location>
</feature>
<protein>
    <submittedName>
        <fullName evidence="2">tRNA-dihydrouridine synthase</fullName>
    </submittedName>
</protein>
<feature type="compositionally biased region" description="Gly residues" evidence="1">
    <location>
        <begin position="137"/>
        <end position="148"/>
    </location>
</feature>
<gene>
    <name evidence="2" type="ORF">P5G52_01920</name>
</gene>
<sequence>MTSTQSPTVGTTNRIRRSGSLALGVTALLASALLTGCTPEGDVIDEDYAQVCQDRTTQERVEDSKCSEAGRSSGAFGWYFLPMIINNSGRSTVIPRVGSRVSGGITNIPSGATARSGFSNEGQSVTRGGFGNSAKSGGSGGRSGSMGG</sequence>
<dbReference type="EMBL" id="JAROCG010000001">
    <property type="protein sequence ID" value="MDN4609615.1"/>
    <property type="molecule type" value="Genomic_DNA"/>
</dbReference>
<evidence type="ECO:0000313" key="3">
    <source>
        <dbReference type="Proteomes" id="UP001174209"/>
    </source>
</evidence>
<organism evidence="2 3">
    <name type="scientific">Arthrobacter burdickii</name>
    <dbReference type="NCBI Taxonomy" id="3035920"/>
    <lineage>
        <taxon>Bacteria</taxon>
        <taxon>Bacillati</taxon>
        <taxon>Actinomycetota</taxon>
        <taxon>Actinomycetes</taxon>
        <taxon>Micrococcales</taxon>
        <taxon>Micrococcaceae</taxon>
        <taxon>Arthrobacter</taxon>
    </lineage>
</organism>
<name>A0ABT8JWS9_9MICC</name>
<evidence type="ECO:0000256" key="1">
    <source>
        <dbReference type="SAM" id="MobiDB-lite"/>
    </source>
</evidence>